<comment type="catalytic activity">
    <reaction evidence="7 8">
        <text>diphosphate + H2O = 2 phosphate + H(+)</text>
        <dbReference type="Rhea" id="RHEA:24576"/>
        <dbReference type="ChEBI" id="CHEBI:15377"/>
        <dbReference type="ChEBI" id="CHEBI:15378"/>
        <dbReference type="ChEBI" id="CHEBI:33019"/>
        <dbReference type="ChEBI" id="CHEBI:43474"/>
        <dbReference type="EC" id="3.6.1.1"/>
    </reaction>
</comment>
<evidence type="ECO:0000256" key="8">
    <source>
        <dbReference type="HAMAP-Rule" id="MF_00207"/>
    </source>
</evidence>
<keyword evidence="11" id="KW-1185">Reference proteome</keyword>
<evidence type="ECO:0000256" key="5">
    <source>
        <dbReference type="ARBA" id="ARBA00022801"/>
    </source>
</evidence>
<dbReference type="NCBIfam" id="NF003877">
    <property type="entry name" value="PRK05427.1"/>
    <property type="match status" value="1"/>
</dbReference>
<dbReference type="OrthoDB" id="9766150at2"/>
<comment type="cofactor">
    <cofactor evidence="8">
        <name>Mn(2+)</name>
        <dbReference type="ChEBI" id="CHEBI:29035"/>
    </cofactor>
    <text evidence="8">Binds 2 manganese ions per subunit.</text>
</comment>
<proteinExistence type="inferred from homology"/>
<keyword evidence="4 8" id="KW-0479">Metal-binding</keyword>
<reference evidence="10 11" key="1">
    <citation type="submission" date="2016-10" db="EMBL/GenBank/DDBJ databases">
        <authorList>
            <person name="de Groot N.N."/>
        </authorList>
    </citation>
    <scope>NUCLEOTIDE SEQUENCE [LARGE SCALE GENOMIC DNA]</scope>
    <source>
        <strain evidence="10 11">DSM 20475</strain>
    </source>
</reference>
<feature type="binding site" evidence="8">
    <location>
        <position position="148"/>
    </location>
    <ligand>
        <name>Mn(2+)</name>
        <dbReference type="ChEBI" id="CHEBI:29035"/>
        <label>2</label>
    </ligand>
</feature>
<dbReference type="GO" id="GO:0005737">
    <property type="term" value="C:cytoplasm"/>
    <property type="evidence" value="ECO:0007669"/>
    <property type="project" value="UniProtKB-SubCell"/>
</dbReference>
<dbReference type="Gene3D" id="3.10.310.20">
    <property type="entry name" value="DHHA2 domain"/>
    <property type="match status" value="1"/>
</dbReference>
<dbReference type="InterPro" id="IPR004097">
    <property type="entry name" value="DHHA2"/>
</dbReference>
<feature type="binding site" evidence="8">
    <location>
        <position position="15"/>
    </location>
    <ligand>
        <name>Mn(2+)</name>
        <dbReference type="ChEBI" id="CHEBI:29035"/>
        <label>2</label>
    </ligand>
</feature>
<dbReference type="STRING" id="2741.SAMN04489866_101344"/>
<dbReference type="SMART" id="SM01131">
    <property type="entry name" value="DHHA2"/>
    <property type="match status" value="1"/>
</dbReference>
<dbReference type="Pfam" id="PF01368">
    <property type="entry name" value="DHH"/>
    <property type="match status" value="1"/>
</dbReference>
<protein>
    <recommendedName>
        <fullName evidence="8">Probable manganese-dependent inorganic pyrophosphatase</fullName>
        <ecNumber evidence="8">3.6.1.1</ecNumber>
    </recommendedName>
    <alternativeName>
        <fullName evidence="8">Pyrophosphate phospho-hydrolase</fullName>
        <shortName evidence="8">PPase</shortName>
    </alternativeName>
</protein>
<dbReference type="Pfam" id="PF02833">
    <property type="entry name" value="DHHA2"/>
    <property type="match status" value="1"/>
</dbReference>
<dbReference type="InterPro" id="IPR038763">
    <property type="entry name" value="DHH_sf"/>
</dbReference>
<keyword evidence="5 8" id="KW-0378">Hydrolase</keyword>
<dbReference type="InterPro" id="IPR022934">
    <property type="entry name" value="Mn-dep_inorganic_PyrPase"/>
</dbReference>
<dbReference type="RefSeq" id="WP_091791019.1">
    <property type="nucleotide sequence ID" value="NZ_FNAF01000001.1"/>
</dbReference>
<accession>A0A1G6SKL2</accession>
<evidence type="ECO:0000259" key="9">
    <source>
        <dbReference type="SMART" id="SM01131"/>
    </source>
</evidence>
<evidence type="ECO:0000256" key="2">
    <source>
        <dbReference type="ARBA" id="ARBA00007350"/>
    </source>
</evidence>
<keyword evidence="3 8" id="KW-0963">Cytoplasm</keyword>
<evidence type="ECO:0000256" key="6">
    <source>
        <dbReference type="ARBA" id="ARBA00023211"/>
    </source>
</evidence>
<dbReference type="FunFam" id="3.10.310.20:FF:000001">
    <property type="entry name" value="Probable manganese-dependent inorganic pyrophosphatase"/>
    <property type="match status" value="1"/>
</dbReference>
<dbReference type="FunFam" id="3.90.1640.10:FF:000001">
    <property type="entry name" value="Probable manganese-dependent inorganic pyrophosphatase"/>
    <property type="match status" value="1"/>
</dbReference>
<dbReference type="InterPro" id="IPR001667">
    <property type="entry name" value="DDH_dom"/>
</dbReference>
<sequence length="309" mass="32734">MSTILVSGHRNPDTDSIVSAISYANLLNSTGKSAKPVALGSPNEETAYALKEFGFEAPEIIEGVTEGDQLALVDHNEAQQSVPGRDQATIISVIDHHRIANFETAEPLMYRAEPVGCSNTIIYKLYQEAGVAIPKNIAGLMLSAIISDTLLLKSPTCTPEDEKALAALADIAGVDVQTYGLALLKAGTDLSAKSDADLLTMDAKSFPMGSRTVRIGQVNTVDTDELLARKAQLLDLMAESNAKDGYDLFLLLMTDILENNSVALVAGDGLAEVEAAFGGKVADQVIQLPGVVSRKKQVVPPLTKAIEAK</sequence>
<feature type="binding site" evidence="8">
    <location>
        <position position="74"/>
    </location>
    <ligand>
        <name>Mn(2+)</name>
        <dbReference type="ChEBI" id="CHEBI:29035"/>
        <label>1</label>
    </ligand>
</feature>
<dbReference type="EC" id="3.6.1.1" evidence="8"/>
<dbReference type="HAMAP" id="MF_00207">
    <property type="entry name" value="PPase_C"/>
    <property type="match status" value="1"/>
</dbReference>
<evidence type="ECO:0000256" key="3">
    <source>
        <dbReference type="ARBA" id="ARBA00022490"/>
    </source>
</evidence>
<keyword evidence="6 8" id="KW-0464">Manganese</keyword>
<dbReference type="SUPFAM" id="SSF64182">
    <property type="entry name" value="DHH phosphoesterases"/>
    <property type="match status" value="1"/>
</dbReference>
<evidence type="ECO:0000313" key="11">
    <source>
        <dbReference type="Proteomes" id="UP000198995"/>
    </source>
</evidence>
<feature type="binding site" evidence="8">
    <location>
        <position position="96"/>
    </location>
    <ligand>
        <name>Mn(2+)</name>
        <dbReference type="ChEBI" id="CHEBI:29035"/>
        <label>2</label>
    </ligand>
</feature>
<name>A0A1G6SKL2_PEPNI</name>
<dbReference type="AlphaFoldDB" id="A0A1G6SKL2"/>
<dbReference type="InterPro" id="IPR038222">
    <property type="entry name" value="DHHA2_dom_sf"/>
</dbReference>
<comment type="subcellular location">
    <subcellularLocation>
        <location evidence="1 8">Cytoplasm</location>
    </subcellularLocation>
</comment>
<dbReference type="Proteomes" id="UP000198995">
    <property type="component" value="Unassembled WGS sequence"/>
</dbReference>
<evidence type="ECO:0000256" key="7">
    <source>
        <dbReference type="ARBA" id="ARBA00047820"/>
    </source>
</evidence>
<feature type="binding site" evidence="8">
    <location>
        <position position="9"/>
    </location>
    <ligand>
        <name>Mn(2+)</name>
        <dbReference type="ChEBI" id="CHEBI:29035"/>
        <label>1</label>
    </ligand>
</feature>
<feature type="domain" description="DHHA2" evidence="9">
    <location>
        <begin position="180"/>
        <end position="306"/>
    </location>
</feature>
<dbReference type="GO" id="GO:0004427">
    <property type="term" value="F:inorganic diphosphate phosphatase activity"/>
    <property type="evidence" value="ECO:0007669"/>
    <property type="project" value="UniProtKB-UniRule"/>
</dbReference>
<dbReference type="PANTHER" id="PTHR12112:SF22">
    <property type="entry name" value="MANGANESE-DEPENDENT INORGANIC PYROPHOSPHATASE-RELATED"/>
    <property type="match status" value="1"/>
</dbReference>
<dbReference type="GO" id="GO:0030145">
    <property type="term" value="F:manganese ion binding"/>
    <property type="evidence" value="ECO:0007669"/>
    <property type="project" value="UniProtKB-UniRule"/>
</dbReference>
<evidence type="ECO:0000256" key="1">
    <source>
        <dbReference type="ARBA" id="ARBA00004496"/>
    </source>
</evidence>
<dbReference type="PANTHER" id="PTHR12112">
    <property type="entry name" value="BNIP - RELATED"/>
    <property type="match status" value="1"/>
</dbReference>
<gene>
    <name evidence="8" type="primary">ppaC</name>
    <name evidence="10" type="ORF">SAMN04489866_101344</name>
</gene>
<evidence type="ECO:0000256" key="4">
    <source>
        <dbReference type="ARBA" id="ARBA00022723"/>
    </source>
</evidence>
<feature type="binding site" evidence="8">
    <location>
        <position position="74"/>
    </location>
    <ligand>
        <name>Mn(2+)</name>
        <dbReference type="ChEBI" id="CHEBI:29035"/>
        <label>2</label>
    </ligand>
</feature>
<feature type="binding site" evidence="8">
    <location>
        <position position="13"/>
    </location>
    <ligand>
        <name>Mn(2+)</name>
        <dbReference type="ChEBI" id="CHEBI:29035"/>
        <label>1</label>
    </ligand>
</feature>
<comment type="similarity">
    <text evidence="2 8">Belongs to the PPase class C family.</text>
</comment>
<dbReference type="EMBL" id="FNAF01000001">
    <property type="protein sequence ID" value="SDD16717.1"/>
    <property type="molecule type" value="Genomic_DNA"/>
</dbReference>
<evidence type="ECO:0000313" key="10">
    <source>
        <dbReference type="EMBL" id="SDD16717.1"/>
    </source>
</evidence>
<dbReference type="Gene3D" id="3.90.1640.10">
    <property type="entry name" value="inorganic pyrophosphatase (n-terminal core)"/>
    <property type="match status" value="1"/>
</dbReference>
<organism evidence="10 11">
    <name type="scientific">Peptococcus niger</name>
    <dbReference type="NCBI Taxonomy" id="2741"/>
    <lineage>
        <taxon>Bacteria</taxon>
        <taxon>Bacillati</taxon>
        <taxon>Bacillota</taxon>
        <taxon>Clostridia</taxon>
        <taxon>Eubacteriales</taxon>
        <taxon>Peptococcaceae</taxon>
        <taxon>Peptococcus</taxon>
    </lineage>
</organism>